<keyword evidence="1" id="KW-0472">Membrane</keyword>
<dbReference type="Proteomes" id="UP000655830">
    <property type="component" value="Unassembled WGS sequence"/>
</dbReference>
<organism evidence="2 3">
    <name type="scientific">Zhenhengia yiwuensis</name>
    <dbReference type="NCBI Taxonomy" id="2763666"/>
    <lineage>
        <taxon>Bacteria</taxon>
        <taxon>Bacillati</taxon>
        <taxon>Bacillota</taxon>
        <taxon>Clostridia</taxon>
        <taxon>Lachnospirales</taxon>
        <taxon>Lachnospiraceae</taxon>
        <taxon>Zhenhengia</taxon>
    </lineage>
</organism>
<name>A0A926EI13_9FIRM</name>
<comment type="caution">
    <text evidence="2">The sequence shown here is derived from an EMBL/GenBank/DDBJ whole genome shotgun (WGS) entry which is preliminary data.</text>
</comment>
<dbReference type="AlphaFoldDB" id="A0A926EI13"/>
<dbReference type="EMBL" id="JACRSY010000061">
    <property type="protein sequence ID" value="MBC8581576.1"/>
    <property type="molecule type" value="Genomic_DNA"/>
</dbReference>
<gene>
    <name evidence="2" type="ORF">H8718_19000</name>
</gene>
<accession>A0A926EI13</accession>
<protein>
    <submittedName>
        <fullName evidence="2">Hemolysin XhlA</fullName>
    </submittedName>
</protein>
<reference evidence="2" key="1">
    <citation type="submission" date="2020-08" db="EMBL/GenBank/DDBJ databases">
        <title>Genome public.</title>
        <authorList>
            <person name="Liu C."/>
            <person name="Sun Q."/>
        </authorList>
    </citation>
    <scope>NUCLEOTIDE SEQUENCE</scope>
    <source>
        <strain evidence="2">NSJ-12</strain>
    </source>
</reference>
<evidence type="ECO:0000256" key="1">
    <source>
        <dbReference type="SAM" id="Phobius"/>
    </source>
</evidence>
<evidence type="ECO:0000313" key="2">
    <source>
        <dbReference type="EMBL" id="MBC8581576.1"/>
    </source>
</evidence>
<feature type="transmembrane region" description="Helical" evidence="1">
    <location>
        <begin position="40"/>
        <end position="58"/>
    </location>
</feature>
<keyword evidence="1" id="KW-0812">Transmembrane</keyword>
<evidence type="ECO:0000313" key="3">
    <source>
        <dbReference type="Proteomes" id="UP000655830"/>
    </source>
</evidence>
<keyword evidence="1" id="KW-1133">Transmembrane helix</keyword>
<dbReference type="RefSeq" id="WP_249334570.1">
    <property type="nucleotide sequence ID" value="NZ_JACRSY010000061.1"/>
</dbReference>
<keyword evidence="3" id="KW-1185">Reference proteome</keyword>
<sequence length="59" mass="6442">MEKDDVVEIKERLTKIEVLLSEKVAALEGRVAKLESNQAWLVRTLIGAVVLGLVALLGL</sequence>
<proteinExistence type="predicted"/>